<evidence type="ECO:0000313" key="2">
    <source>
        <dbReference type="Proteomes" id="UP001153332"/>
    </source>
</evidence>
<evidence type="ECO:0000313" key="1">
    <source>
        <dbReference type="EMBL" id="KAJ8127669.1"/>
    </source>
</evidence>
<comment type="caution">
    <text evidence="1">The sequence shown here is derived from an EMBL/GenBank/DDBJ whole genome shotgun (WGS) entry which is preliminary data.</text>
</comment>
<proteinExistence type="predicted"/>
<accession>A0ACC2JJL4</accession>
<dbReference type="Proteomes" id="UP001153332">
    <property type="component" value="Unassembled WGS sequence"/>
</dbReference>
<organism evidence="1 2">
    <name type="scientific">Lasiodiplodia mahajangana</name>
    <dbReference type="NCBI Taxonomy" id="1108764"/>
    <lineage>
        <taxon>Eukaryota</taxon>
        <taxon>Fungi</taxon>
        <taxon>Dikarya</taxon>
        <taxon>Ascomycota</taxon>
        <taxon>Pezizomycotina</taxon>
        <taxon>Dothideomycetes</taxon>
        <taxon>Dothideomycetes incertae sedis</taxon>
        <taxon>Botryosphaeriales</taxon>
        <taxon>Botryosphaeriaceae</taxon>
        <taxon>Lasiodiplodia</taxon>
    </lineage>
</organism>
<dbReference type="EMBL" id="JAPUUL010001340">
    <property type="protein sequence ID" value="KAJ8127669.1"/>
    <property type="molecule type" value="Genomic_DNA"/>
</dbReference>
<sequence length="635" mass="72334">MRLINCDKVNQHDIRLDPGIVLDVLASFEAADVPKYAILSHTWEKTPQGESAEVTFQEFKRNESTPRNFQGWEKIRHACQQAQLLKLDYIWIDSCCIDQANVAELSEAINSMYQWYSDATVCLVYLSDWEGLGLGHCRWFTRGWALQELVAPCYVRFYNSRWSYIGSKDHTNREQLAQITGIDQQILGATSPAQIRDRLSRTPICQRMSWASMRETTKVEDVAYCLLGIFDIQMPLLYGEGETAFIRLQQRIAETTNDLTLFAWKLQKGMAVKHNPRNIMRSDPISEKCGPGPLEAVPSEPHDYHGILACSPREFALGGRIRSSRDRIYNPEFSITNKGIRIRASIIGNGPLGLEFLALNCMEQAESFGMSEKFVGISLKWVGGDIYVRAHIDDLPVLTDKRTSQSQDEIYLALSVNHLYHTIGTLQRNAIRIPDLNSMYPGMIEKKVSPGYMWDRAKRLFVTYGHAFPFGCASYQVPCHADVTFMVFFGLDYHGSPFFCLADPFSKFLPLEYERRREFLARVEGIAKLYQTQSITFTLQQNNLWTTFTIQGYFREGRQDGEPIHDLMLMGTTKCETMGFGNPAPGLSAWSHNQPSYQQVYTMGNGYAPDILPYRGYIAHAPPVSQATTFGYRRS</sequence>
<keyword evidence="2" id="KW-1185">Reference proteome</keyword>
<protein>
    <submittedName>
        <fullName evidence="1">Uncharacterized protein</fullName>
    </submittedName>
</protein>
<name>A0ACC2JJL4_9PEZI</name>
<reference evidence="1" key="1">
    <citation type="submission" date="2022-12" db="EMBL/GenBank/DDBJ databases">
        <title>Genome Sequence of Lasiodiplodia mahajangana.</title>
        <authorList>
            <person name="Buettner E."/>
        </authorList>
    </citation>
    <scope>NUCLEOTIDE SEQUENCE</scope>
    <source>
        <strain evidence="1">VT137</strain>
    </source>
</reference>
<gene>
    <name evidence="1" type="ORF">O1611_g5969</name>
</gene>